<evidence type="ECO:0000313" key="3">
    <source>
        <dbReference type="Proteomes" id="UP000250275"/>
    </source>
</evidence>
<reference evidence="2 3" key="1">
    <citation type="submission" date="2015-07" db="EMBL/GenBank/DDBJ databases">
        <title>The genome of Eufriesea mexicana.</title>
        <authorList>
            <person name="Pan H."/>
            <person name="Kapheim K."/>
        </authorList>
    </citation>
    <scope>NUCLEOTIDE SEQUENCE [LARGE SCALE GENOMIC DNA]</scope>
    <source>
        <strain evidence="2">0111107269</strain>
        <tissue evidence="2">Whole body</tissue>
    </source>
</reference>
<dbReference type="Proteomes" id="UP000250275">
    <property type="component" value="Unassembled WGS sequence"/>
</dbReference>
<protein>
    <submittedName>
        <fullName evidence="2">Uncharacterized protein</fullName>
    </submittedName>
</protein>
<feature type="region of interest" description="Disordered" evidence="1">
    <location>
        <begin position="48"/>
        <end position="90"/>
    </location>
</feature>
<dbReference type="EMBL" id="KQ761402">
    <property type="protein sequence ID" value="OAD57580.1"/>
    <property type="molecule type" value="Genomic_DNA"/>
</dbReference>
<keyword evidence="3" id="KW-1185">Reference proteome</keyword>
<evidence type="ECO:0000256" key="1">
    <source>
        <dbReference type="SAM" id="MobiDB-lite"/>
    </source>
</evidence>
<name>A0A310SCL1_9HYME</name>
<organism evidence="2 3">
    <name type="scientific">Eufriesea mexicana</name>
    <dbReference type="NCBI Taxonomy" id="516756"/>
    <lineage>
        <taxon>Eukaryota</taxon>
        <taxon>Metazoa</taxon>
        <taxon>Ecdysozoa</taxon>
        <taxon>Arthropoda</taxon>
        <taxon>Hexapoda</taxon>
        <taxon>Insecta</taxon>
        <taxon>Pterygota</taxon>
        <taxon>Neoptera</taxon>
        <taxon>Endopterygota</taxon>
        <taxon>Hymenoptera</taxon>
        <taxon>Apocrita</taxon>
        <taxon>Aculeata</taxon>
        <taxon>Apoidea</taxon>
        <taxon>Anthophila</taxon>
        <taxon>Apidae</taxon>
        <taxon>Eufriesea</taxon>
    </lineage>
</organism>
<dbReference type="AlphaFoldDB" id="A0A310SCL1"/>
<accession>A0A310SCL1</accession>
<evidence type="ECO:0000313" key="2">
    <source>
        <dbReference type="EMBL" id="OAD57580.1"/>
    </source>
</evidence>
<sequence length="120" mass="13380">MKVDFNECVAFSQELRSADSYEFDDSSLTWGATLAKAVNPVYEKADRDNFVKRSPKNLMETGQSSRPDYHTRTHHQLSVGDSHTSELCSSTITRPSSINLTRLSPNAIQLSFSRGPNPTV</sequence>
<feature type="compositionally biased region" description="Polar residues" evidence="1">
    <location>
        <begin position="79"/>
        <end position="90"/>
    </location>
</feature>
<proteinExistence type="predicted"/>
<gene>
    <name evidence="2" type="ORF">WN48_01758</name>
</gene>